<protein>
    <recommendedName>
        <fullName evidence="3">Asp/Glu racemase</fullName>
    </recommendedName>
</protein>
<evidence type="ECO:0000313" key="2">
    <source>
        <dbReference type="Proteomes" id="UP001363460"/>
    </source>
</evidence>
<dbReference type="RefSeq" id="WP_338575083.1">
    <property type="nucleotide sequence ID" value="NZ_CP146369.1"/>
</dbReference>
<dbReference type="EMBL" id="CP146369">
    <property type="protein sequence ID" value="WWT53401.1"/>
    <property type="molecule type" value="Genomic_DNA"/>
</dbReference>
<dbReference type="Gene3D" id="3.40.50.12500">
    <property type="match status" value="1"/>
</dbReference>
<sequence>MPSTSLPARAIRSTDRHRPDLGARGVVALLTPAENPTAEPELSVLLPPDINLLTARMYAPNAEMTVRLKAYETRLEEWLTPFSEAPLDAVAFACTGSTYLLGPSRRRPQALERLDGPCPVVCAADALKDALQSLGARRIILVSPYPSALTSAAEIYWRAAGYDVVAVVQSPLAPGAAHPIYGQTASTLLTGLRQGAKAGVADAVVAMGTGAPSLAALAVVSDETDVPILSSNLATAWSVARNLGIEDRPSIADWLTPDAPWRERLWSRFPAVRDRLMSA</sequence>
<keyword evidence="2" id="KW-1185">Reference proteome</keyword>
<gene>
    <name evidence="1" type="ORF">V8J38_08970</name>
</gene>
<dbReference type="PANTHER" id="PTHR40267">
    <property type="entry name" value="BLR3294 PROTEIN"/>
    <property type="match status" value="1"/>
</dbReference>
<dbReference type="InterPro" id="IPR053714">
    <property type="entry name" value="Iso_Racemase_Enz_sf"/>
</dbReference>
<dbReference type="PANTHER" id="PTHR40267:SF1">
    <property type="entry name" value="BLR3294 PROTEIN"/>
    <property type="match status" value="1"/>
</dbReference>
<proteinExistence type="predicted"/>
<dbReference type="Proteomes" id="UP001363460">
    <property type="component" value="Chromosome"/>
</dbReference>
<reference evidence="1 2" key="1">
    <citation type="submission" date="2024-02" db="EMBL/GenBank/DDBJ databases">
        <title>Distribution and functional of Brevundimonas-related endobacteria within Verticillium dahliae.</title>
        <authorList>
            <person name="Zeng H."/>
        </authorList>
    </citation>
    <scope>NUCLEOTIDE SEQUENCE [LARGE SCALE GENOMIC DNA]</scope>
    <source>
        <strain evidence="1 2">TRM 44200</strain>
    </source>
</reference>
<accession>A0ABZ2I6X9</accession>
<name>A0ABZ2I6X9_9CAUL</name>
<organism evidence="1 2">
    <name type="scientific">Brevundimonas olei</name>
    <dbReference type="NCBI Taxonomy" id="657642"/>
    <lineage>
        <taxon>Bacteria</taxon>
        <taxon>Pseudomonadati</taxon>
        <taxon>Pseudomonadota</taxon>
        <taxon>Alphaproteobacteria</taxon>
        <taxon>Caulobacterales</taxon>
        <taxon>Caulobacteraceae</taxon>
        <taxon>Brevundimonas</taxon>
    </lineage>
</organism>
<evidence type="ECO:0000313" key="1">
    <source>
        <dbReference type="EMBL" id="WWT53401.1"/>
    </source>
</evidence>
<dbReference type="Pfam" id="PF17645">
    <property type="entry name" value="Amdase"/>
    <property type="match status" value="1"/>
</dbReference>
<evidence type="ECO:0008006" key="3">
    <source>
        <dbReference type="Google" id="ProtNLM"/>
    </source>
</evidence>
<dbReference type="InterPro" id="IPR026286">
    <property type="entry name" value="MaiA/AMDase"/>
</dbReference>